<protein>
    <submittedName>
        <fullName evidence="7">Pyridoxal phosphate-dependent decarboxylase family protein</fullName>
    </submittedName>
</protein>
<keyword evidence="4 6" id="KW-0663">Pyridoxal phosphate</keyword>
<evidence type="ECO:0000256" key="5">
    <source>
        <dbReference type="ARBA" id="ARBA00023239"/>
    </source>
</evidence>
<accession>A0ABW5K0R2</accession>
<name>A0ABW5K0R2_9FLAO</name>
<dbReference type="PANTHER" id="PTHR11999:SF70">
    <property type="entry name" value="MIP05841P"/>
    <property type="match status" value="1"/>
</dbReference>
<dbReference type="InterPro" id="IPR015424">
    <property type="entry name" value="PyrdxlP-dep_Trfase"/>
</dbReference>
<comment type="similarity">
    <text evidence="2 6">Belongs to the group II decarboxylase family.</text>
</comment>
<evidence type="ECO:0000256" key="4">
    <source>
        <dbReference type="ARBA" id="ARBA00022898"/>
    </source>
</evidence>
<dbReference type="InterPro" id="IPR002129">
    <property type="entry name" value="PyrdxlP-dep_de-COase"/>
</dbReference>
<dbReference type="InterPro" id="IPR015422">
    <property type="entry name" value="PyrdxlP-dep_Trfase_small"/>
</dbReference>
<comment type="cofactor">
    <cofactor evidence="1 6">
        <name>pyridoxal 5'-phosphate</name>
        <dbReference type="ChEBI" id="CHEBI:597326"/>
    </cofactor>
</comment>
<dbReference type="InterPro" id="IPR010977">
    <property type="entry name" value="Aromatic_deC"/>
</dbReference>
<dbReference type="Gene3D" id="3.90.1150.10">
    <property type="entry name" value="Aspartate Aminotransferase, domain 1"/>
    <property type="match status" value="1"/>
</dbReference>
<dbReference type="Gene3D" id="1.20.1340.10">
    <property type="entry name" value="dopa decarboxylase, N-terminal domain"/>
    <property type="match status" value="1"/>
</dbReference>
<gene>
    <name evidence="7" type="ORF">ACFSSB_08575</name>
</gene>
<dbReference type="PANTHER" id="PTHR11999">
    <property type="entry name" value="GROUP II PYRIDOXAL-5-PHOSPHATE DECARBOXYLASE"/>
    <property type="match status" value="1"/>
</dbReference>
<dbReference type="RefSeq" id="WP_379903185.1">
    <property type="nucleotide sequence ID" value="NZ_JBHULM010000011.1"/>
</dbReference>
<comment type="caution">
    <text evidence="7">The sequence shown here is derived from an EMBL/GenBank/DDBJ whole genome shotgun (WGS) entry which is preliminary data.</text>
</comment>
<evidence type="ECO:0000313" key="7">
    <source>
        <dbReference type="EMBL" id="MFD2542371.1"/>
    </source>
</evidence>
<proteinExistence type="inferred from homology"/>
<evidence type="ECO:0000256" key="1">
    <source>
        <dbReference type="ARBA" id="ARBA00001933"/>
    </source>
</evidence>
<organism evidence="7 8">
    <name type="scientific">Lacinutrix gracilariae</name>
    <dbReference type="NCBI Taxonomy" id="1747198"/>
    <lineage>
        <taxon>Bacteria</taxon>
        <taxon>Pseudomonadati</taxon>
        <taxon>Bacteroidota</taxon>
        <taxon>Flavobacteriia</taxon>
        <taxon>Flavobacteriales</taxon>
        <taxon>Flavobacteriaceae</taxon>
        <taxon>Lacinutrix</taxon>
    </lineage>
</organism>
<evidence type="ECO:0000256" key="2">
    <source>
        <dbReference type="ARBA" id="ARBA00009533"/>
    </source>
</evidence>
<dbReference type="Gene3D" id="3.40.640.10">
    <property type="entry name" value="Type I PLP-dependent aspartate aminotransferase-like (Major domain)"/>
    <property type="match status" value="1"/>
</dbReference>
<evidence type="ECO:0000256" key="3">
    <source>
        <dbReference type="ARBA" id="ARBA00022793"/>
    </source>
</evidence>
<sequence>METRENAIAMSKADFRKIGYELINTISDFFDEIPEKPITTNKTPKELQQLLKHSNLPKNGLPADNLISNASKLLLEHSLFNGHPKFFGYITSSAAPIGALADLLAAAVNPNVGAQILSPMATEIEKQTIKWLAQFIGVSPNYGGVLVSGGNMANFTAFLAARTAKAPKDIKENGLLSMSKQLIIYCSKSTHTWIDKAAILFGHGTKSVRWIPTDATNKMNISFLKDTINEDLKKGHQPFIVVGTAGDVSTGVVDNLEAIASICKTYDLWFHVDGAYGIPAAIVPELKEMFHGIQEADSIALDPHKWLYSPLEAGCTLVKNPKHLIDTYSSHPEYYNFNATEDGGSLNYFEYGLQNSRGFRALKVWLALQQLGENGYTKLIKEDIVLSKYFYELADKQEELEAVTQNLSIATFRYKPKNYKEDNNYINTLNETLLDELQKGGEMFLSNAIIEGKYCLRTCIVNFRTTKKDIKECINIIVKEGRKTHNKLQKQII</sequence>
<evidence type="ECO:0000313" key="8">
    <source>
        <dbReference type="Proteomes" id="UP001597467"/>
    </source>
</evidence>
<dbReference type="InterPro" id="IPR015421">
    <property type="entry name" value="PyrdxlP-dep_Trfase_major"/>
</dbReference>
<dbReference type="SUPFAM" id="SSF53383">
    <property type="entry name" value="PLP-dependent transferases"/>
    <property type="match status" value="1"/>
</dbReference>
<dbReference type="Proteomes" id="UP001597467">
    <property type="component" value="Unassembled WGS sequence"/>
</dbReference>
<keyword evidence="8" id="KW-1185">Reference proteome</keyword>
<dbReference type="EMBL" id="JBHULM010000011">
    <property type="protein sequence ID" value="MFD2542371.1"/>
    <property type="molecule type" value="Genomic_DNA"/>
</dbReference>
<evidence type="ECO:0000256" key="6">
    <source>
        <dbReference type="RuleBase" id="RU000382"/>
    </source>
</evidence>
<dbReference type="PRINTS" id="PR00800">
    <property type="entry name" value="YHDCRBOXLASE"/>
</dbReference>
<keyword evidence="3" id="KW-0210">Decarboxylase</keyword>
<keyword evidence="5 6" id="KW-0456">Lyase</keyword>
<dbReference type="Pfam" id="PF00282">
    <property type="entry name" value="Pyridoxal_deC"/>
    <property type="match status" value="1"/>
</dbReference>
<reference evidence="8" key="1">
    <citation type="journal article" date="2019" name="Int. J. Syst. Evol. Microbiol.">
        <title>The Global Catalogue of Microorganisms (GCM) 10K type strain sequencing project: providing services to taxonomists for standard genome sequencing and annotation.</title>
        <authorList>
            <consortium name="The Broad Institute Genomics Platform"/>
            <consortium name="The Broad Institute Genome Sequencing Center for Infectious Disease"/>
            <person name="Wu L."/>
            <person name="Ma J."/>
        </authorList>
    </citation>
    <scope>NUCLEOTIDE SEQUENCE [LARGE SCALE GENOMIC DNA]</scope>
    <source>
        <strain evidence="8">KCTC 42808</strain>
    </source>
</reference>